<feature type="transmembrane region" description="Helical" evidence="1">
    <location>
        <begin position="71"/>
        <end position="91"/>
    </location>
</feature>
<keyword evidence="1" id="KW-1133">Transmembrane helix</keyword>
<protein>
    <submittedName>
        <fullName evidence="2">Uncharacterized protein</fullName>
    </submittedName>
</protein>
<gene>
    <name evidence="2" type="ORF">EGW08_004852</name>
</gene>
<dbReference type="AlphaFoldDB" id="A0A433U0X4"/>
<keyword evidence="1" id="KW-0472">Membrane</keyword>
<keyword evidence="1" id="KW-0812">Transmembrane</keyword>
<keyword evidence="3" id="KW-1185">Reference proteome</keyword>
<comment type="caution">
    <text evidence="2">The sequence shown here is derived from an EMBL/GenBank/DDBJ whole genome shotgun (WGS) entry which is preliminary data.</text>
</comment>
<evidence type="ECO:0000313" key="3">
    <source>
        <dbReference type="Proteomes" id="UP000271974"/>
    </source>
</evidence>
<evidence type="ECO:0000313" key="2">
    <source>
        <dbReference type="EMBL" id="RUS87398.1"/>
    </source>
</evidence>
<sequence length="120" mass="13518">MERKLYDQLIKCEQTSNPCNTNYLFHRYLQSVSSVFFIFSINQFASLITSLSFNNSYLLSTQPPCFLQSPVVFASVGGLSGYSVSIFITPGRLNGNIIHLRSLSLVTHFLSARRGEIRSN</sequence>
<proteinExistence type="predicted"/>
<accession>A0A433U0X4</accession>
<feature type="transmembrane region" description="Helical" evidence="1">
    <location>
        <begin position="32"/>
        <end position="51"/>
    </location>
</feature>
<name>A0A433U0X4_ELYCH</name>
<evidence type="ECO:0000256" key="1">
    <source>
        <dbReference type="SAM" id="Phobius"/>
    </source>
</evidence>
<reference evidence="2 3" key="1">
    <citation type="submission" date="2019-01" db="EMBL/GenBank/DDBJ databases">
        <title>A draft genome assembly of the solar-powered sea slug Elysia chlorotica.</title>
        <authorList>
            <person name="Cai H."/>
            <person name="Li Q."/>
            <person name="Fang X."/>
            <person name="Li J."/>
            <person name="Curtis N.E."/>
            <person name="Altenburger A."/>
            <person name="Shibata T."/>
            <person name="Feng M."/>
            <person name="Maeda T."/>
            <person name="Schwartz J.A."/>
            <person name="Shigenobu S."/>
            <person name="Lundholm N."/>
            <person name="Nishiyama T."/>
            <person name="Yang H."/>
            <person name="Hasebe M."/>
            <person name="Li S."/>
            <person name="Pierce S.K."/>
            <person name="Wang J."/>
        </authorList>
    </citation>
    <scope>NUCLEOTIDE SEQUENCE [LARGE SCALE GENOMIC DNA]</scope>
    <source>
        <strain evidence="2">EC2010</strain>
        <tissue evidence="2">Whole organism of an adult</tissue>
    </source>
</reference>
<dbReference type="Proteomes" id="UP000271974">
    <property type="component" value="Unassembled WGS sequence"/>
</dbReference>
<dbReference type="EMBL" id="RQTK01000112">
    <property type="protein sequence ID" value="RUS87398.1"/>
    <property type="molecule type" value="Genomic_DNA"/>
</dbReference>
<organism evidence="2 3">
    <name type="scientific">Elysia chlorotica</name>
    <name type="common">Eastern emerald elysia</name>
    <name type="synonym">Sea slug</name>
    <dbReference type="NCBI Taxonomy" id="188477"/>
    <lineage>
        <taxon>Eukaryota</taxon>
        <taxon>Metazoa</taxon>
        <taxon>Spiralia</taxon>
        <taxon>Lophotrochozoa</taxon>
        <taxon>Mollusca</taxon>
        <taxon>Gastropoda</taxon>
        <taxon>Heterobranchia</taxon>
        <taxon>Euthyneura</taxon>
        <taxon>Panpulmonata</taxon>
        <taxon>Sacoglossa</taxon>
        <taxon>Placobranchoidea</taxon>
        <taxon>Plakobranchidae</taxon>
        <taxon>Elysia</taxon>
    </lineage>
</organism>